<protein>
    <submittedName>
        <fullName evidence="2">Uncharacterized protein</fullName>
    </submittedName>
</protein>
<comment type="caution">
    <text evidence="2">The sequence shown here is derived from an EMBL/GenBank/DDBJ whole genome shotgun (WGS) entry which is preliminary data.</text>
</comment>
<keyword evidence="1" id="KW-0812">Transmembrane</keyword>
<proteinExistence type="predicted"/>
<organism evidence="2 3">
    <name type="scientific">Oceanidesulfovibrio indonesiensis</name>
    <dbReference type="NCBI Taxonomy" id="54767"/>
    <lineage>
        <taxon>Bacteria</taxon>
        <taxon>Pseudomonadati</taxon>
        <taxon>Thermodesulfobacteriota</taxon>
        <taxon>Desulfovibrionia</taxon>
        <taxon>Desulfovibrionales</taxon>
        <taxon>Desulfovibrionaceae</taxon>
        <taxon>Oceanidesulfovibrio</taxon>
    </lineage>
</organism>
<keyword evidence="1" id="KW-1133">Transmembrane helix</keyword>
<name>A0A7M3MAT3_9BACT</name>
<keyword evidence="1" id="KW-0472">Membrane</keyword>
<evidence type="ECO:0000313" key="2">
    <source>
        <dbReference type="EMBL" id="TVM14878.1"/>
    </source>
</evidence>
<feature type="transmembrane region" description="Helical" evidence="1">
    <location>
        <begin position="29"/>
        <end position="47"/>
    </location>
</feature>
<dbReference type="Proteomes" id="UP000448292">
    <property type="component" value="Unassembled WGS sequence"/>
</dbReference>
<evidence type="ECO:0000256" key="1">
    <source>
        <dbReference type="SAM" id="Phobius"/>
    </source>
</evidence>
<reference evidence="2 3" key="1">
    <citation type="submission" date="2018-06" db="EMBL/GenBank/DDBJ databases">
        <title>Complete genome of Desulfovibrio indonesiensis P37SLT.</title>
        <authorList>
            <person name="Crispim J.S."/>
            <person name="Vidigal P.M.P."/>
            <person name="Silva L.C.F."/>
            <person name="Laguardia C.N."/>
            <person name="Araujo L.C."/>
            <person name="Dias R.S."/>
            <person name="Sousa M.P."/>
            <person name="Paula S.O."/>
            <person name="Silva C."/>
        </authorList>
    </citation>
    <scope>NUCLEOTIDE SEQUENCE [LARGE SCALE GENOMIC DNA]</scope>
    <source>
        <strain evidence="2 3">P37SLT</strain>
    </source>
</reference>
<sequence>MNTSKNSQMYTYVVRRGAETPPTKSSDPIKTLVLALLAILLVISMILPGRIQLDFLATSPETQGYTAPATR</sequence>
<dbReference type="OrthoDB" id="9997425at2"/>
<dbReference type="EMBL" id="QMIE01000020">
    <property type="protein sequence ID" value="TVM14878.1"/>
    <property type="molecule type" value="Genomic_DNA"/>
</dbReference>
<dbReference type="AlphaFoldDB" id="A0A7M3MAT3"/>
<accession>A0A7M3MAT3</accession>
<dbReference type="RefSeq" id="WP_144304382.1">
    <property type="nucleotide sequence ID" value="NZ_QMIE01000020.1"/>
</dbReference>
<keyword evidence="3" id="KW-1185">Reference proteome</keyword>
<gene>
    <name evidence="2" type="ORF">DPQ33_16775</name>
</gene>
<evidence type="ECO:0000313" key="3">
    <source>
        <dbReference type="Proteomes" id="UP000448292"/>
    </source>
</evidence>